<accession>A0ABV9KNW1</accession>
<proteinExistence type="predicted"/>
<dbReference type="InterPro" id="IPR009506">
    <property type="entry name" value="YjiS-like"/>
</dbReference>
<gene>
    <name evidence="2" type="ORF">ACFO5X_23770</name>
</gene>
<comment type="caution">
    <text evidence="2">The sequence shown here is derived from an EMBL/GenBank/DDBJ whole genome shotgun (WGS) entry which is preliminary data.</text>
</comment>
<dbReference type="Pfam" id="PF06568">
    <property type="entry name" value="YjiS-like"/>
    <property type="match status" value="1"/>
</dbReference>
<evidence type="ECO:0000259" key="1">
    <source>
        <dbReference type="Pfam" id="PF06568"/>
    </source>
</evidence>
<protein>
    <submittedName>
        <fullName evidence="2">DUF1127 domain-containing protein</fullName>
    </submittedName>
</protein>
<evidence type="ECO:0000313" key="2">
    <source>
        <dbReference type="EMBL" id="MFC4671591.1"/>
    </source>
</evidence>
<sequence length="70" mass="8147">MTVSVITRPHIKMRRPGLLARLASLRGLWRQRTRLAELEPHMLEDIGVSEAQARKEARRPVWDAPANWHN</sequence>
<feature type="domain" description="YjiS-like" evidence="1">
    <location>
        <begin position="18"/>
        <end position="54"/>
    </location>
</feature>
<keyword evidence="3" id="KW-1185">Reference proteome</keyword>
<dbReference type="RefSeq" id="WP_380722265.1">
    <property type="nucleotide sequence ID" value="NZ_JBHSGI010000033.1"/>
</dbReference>
<reference evidence="3" key="1">
    <citation type="journal article" date="2019" name="Int. J. Syst. Evol. Microbiol.">
        <title>The Global Catalogue of Microorganisms (GCM) 10K type strain sequencing project: providing services to taxonomists for standard genome sequencing and annotation.</title>
        <authorList>
            <consortium name="The Broad Institute Genomics Platform"/>
            <consortium name="The Broad Institute Genome Sequencing Center for Infectious Disease"/>
            <person name="Wu L."/>
            <person name="Ma J."/>
        </authorList>
    </citation>
    <scope>NUCLEOTIDE SEQUENCE [LARGE SCALE GENOMIC DNA]</scope>
    <source>
        <strain evidence="3">CGMCC 4.7283</strain>
    </source>
</reference>
<name>A0ABV9KNW1_9RHOB</name>
<organism evidence="2 3">
    <name type="scientific">Seohaeicola nanhaiensis</name>
    <dbReference type="NCBI Taxonomy" id="1387282"/>
    <lineage>
        <taxon>Bacteria</taxon>
        <taxon>Pseudomonadati</taxon>
        <taxon>Pseudomonadota</taxon>
        <taxon>Alphaproteobacteria</taxon>
        <taxon>Rhodobacterales</taxon>
        <taxon>Roseobacteraceae</taxon>
        <taxon>Seohaeicola</taxon>
    </lineage>
</organism>
<dbReference type="EMBL" id="JBHSGI010000033">
    <property type="protein sequence ID" value="MFC4671591.1"/>
    <property type="molecule type" value="Genomic_DNA"/>
</dbReference>
<dbReference type="Proteomes" id="UP001595973">
    <property type="component" value="Unassembled WGS sequence"/>
</dbReference>
<evidence type="ECO:0000313" key="3">
    <source>
        <dbReference type="Proteomes" id="UP001595973"/>
    </source>
</evidence>